<protein>
    <submittedName>
        <fullName evidence="1">Uncharacterized protein</fullName>
    </submittedName>
</protein>
<organism evidence="1 2">
    <name type="scientific">Arctium lappa</name>
    <name type="common">Greater burdock</name>
    <name type="synonym">Lappa major</name>
    <dbReference type="NCBI Taxonomy" id="4217"/>
    <lineage>
        <taxon>Eukaryota</taxon>
        <taxon>Viridiplantae</taxon>
        <taxon>Streptophyta</taxon>
        <taxon>Embryophyta</taxon>
        <taxon>Tracheophyta</taxon>
        <taxon>Spermatophyta</taxon>
        <taxon>Magnoliopsida</taxon>
        <taxon>eudicotyledons</taxon>
        <taxon>Gunneridae</taxon>
        <taxon>Pentapetalae</taxon>
        <taxon>asterids</taxon>
        <taxon>campanulids</taxon>
        <taxon>Asterales</taxon>
        <taxon>Asteraceae</taxon>
        <taxon>Carduoideae</taxon>
        <taxon>Cardueae</taxon>
        <taxon>Arctiinae</taxon>
        <taxon>Arctium</taxon>
    </lineage>
</organism>
<dbReference type="EMBL" id="CM042055">
    <property type="protein sequence ID" value="KAI3701975.1"/>
    <property type="molecule type" value="Genomic_DNA"/>
</dbReference>
<sequence>MGIPTDSSTIGLFSTTFDCASWTPSNFSGAAKTFLVDPCIVAPASISSYTFSPWTFSTFSVTESSLPRGAIAIPSCELLIEHDRAPVFLSPAPTNPPHPIPHFRFNEDNQSNPIYREDETIVCIGINLSYTSSAMADEEEPQETELSDNQKIDIAKWFLLNSPPGEIQYMAKDLRLVLKDENVYGRAASEAFPLYNKTHIISLQFPNRSGDVLVSSFSEISEDEYLDPRTAQVGKVDHVKQICTEIRPARDEELPTPYIEDYRCALDAEVSKYVSEAYPKGVCSVYCTSGKDVEEPGFDFELVVLITATRLSPQNFCNGSWRSIWNIEFMDELQSVEVRGKMQVGAHYFEEGNVQLDAQHECKDSTMFQSPDDSSFSLANIIRHHETEYMSSLETSYSNLPDSTFKDLRRKLPVTRTLFPWHNTMQFSLTRDITKELGIEK</sequence>
<comment type="caution">
    <text evidence="1">The sequence shown here is derived from an EMBL/GenBank/DDBJ whole genome shotgun (WGS) entry which is preliminary data.</text>
</comment>
<proteinExistence type="predicted"/>
<name>A0ACB8ZWD9_ARCLA</name>
<evidence type="ECO:0000313" key="2">
    <source>
        <dbReference type="Proteomes" id="UP001055879"/>
    </source>
</evidence>
<reference evidence="2" key="1">
    <citation type="journal article" date="2022" name="Mol. Ecol. Resour.">
        <title>The genomes of chicory, endive, great burdock and yacon provide insights into Asteraceae palaeo-polyploidization history and plant inulin production.</title>
        <authorList>
            <person name="Fan W."/>
            <person name="Wang S."/>
            <person name="Wang H."/>
            <person name="Wang A."/>
            <person name="Jiang F."/>
            <person name="Liu H."/>
            <person name="Zhao H."/>
            <person name="Xu D."/>
            <person name="Zhang Y."/>
        </authorList>
    </citation>
    <scope>NUCLEOTIDE SEQUENCE [LARGE SCALE GENOMIC DNA]</scope>
    <source>
        <strain evidence="2">cv. Niubang</strain>
    </source>
</reference>
<keyword evidence="2" id="KW-1185">Reference proteome</keyword>
<dbReference type="Proteomes" id="UP001055879">
    <property type="component" value="Linkage Group LG09"/>
</dbReference>
<accession>A0ACB8ZWD9</accession>
<reference evidence="1 2" key="2">
    <citation type="journal article" date="2022" name="Mol. Ecol. Resour.">
        <title>The genomes of chicory, endive, great burdock and yacon provide insights into Asteraceae paleo-polyploidization history and plant inulin production.</title>
        <authorList>
            <person name="Fan W."/>
            <person name="Wang S."/>
            <person name="Wang H."/>
            <person name="Wang A."/>
            <person name="Jiang F."/>
            <person name="Liu H."/>
            <person name="Zhao H."/>
            <person name="Xu D."/>
            <person name="Zhang Y."/>
        </authorList>
    </citation>
    <scope>NUCLEOTIDE SEQUENCE [LARGE SCALE GENOMIC DNA]</scope>
    <source>
        <strain evidence="2">cv. Niubang</strain>
    </source>
</reference>
<gene>
    <name evidence="1" type="ORF">L6452_27507</name>
</gene>
<evidence type="ECO:0000313" key="1">
    <source>
        <dbReference type="EMBL" id="KAI3701975.1"/>
    </source>
</evidence>